<dbReference type="RefSeq" id="WP_185229858.1">
    <property type="nucleotide sequence ID" value="NZ_AP023326.1"/>
</dbReference>
<reference evidence="1 2" key="1">
    <citation type="submission" date="2020-07" db="EMBL/GenBank/DDBJ databases">
        <title>Complete Genome Sequence of an acetic acid bacterium, Acetobacter aceti JCM20276.</title>
        <authorList>
            <person name="Hirose Y."/>
            <person name="Mihara H."/>
        </authorList>
    </citation>
    <scope>NUCLEOTIDE SEQUENCE [LARGE SCALE GENOMIC DNA]</scope>
    <source>
        <strain evidence="1 2">JCM20276</strain>
    </source>
</reference>
<gene>
    <name evidence="1" type="ORF">AAJCM20276_26880</name>
</gene>
<dbReference type="InterPro" id="IPR037026">
    <property type="entry name" value="Vgr_OB-fold_dom_sf"/>
</dbReference>
<evidence type="ECO:0000313" key="1">
    <source>
        <dbReference type="EMBL" id="BCI68064.1"/>
    </source>
</evidence>
<dbReference type="InterPro" id="IPR044033">
    <property type="entry name" value="GpV-like_apex"/>
</dbReference>
<dbReference type="Pfam" id="PF18946">
    <property type="entry name" value="Apex"/>
    <property type="match status" value="1"/>
</dbReference>
<sequence length="227" mass="23231">MTDLVSSVAKRVAAAIKNTIPHPRLGLVSAVDPVNHAVKVKLQPEDLETGWLPYVVGSRSGALRCGSPPSIGQHVKVTPIEGDAEHLVVSADIHDDVVQAPISPVTGKPAQPGELLVRAAYGAPPTTTEGRSAGEPDANGAWYHLTAGTFYAGAGNARMAITDGSITLTVGAASFTFTEAALAVLGANITTDETVTGQTDVKTSSISLNEHVHGGVKSGPDTTSAPE</sequence>
<protein>
    <submittedName>
        <fullName evidence="1">Baseplate assembly protein</fullName>
    </submittedName>
</protein>
<dbReference type="AlphaFoldDB" id="A0A6S6PSG8"/>
<organism evidence="1 2">
    <name type="scientific">Acetobacter aceti</name>
    <dbReference type="NCBI Taxonomy" id="435"/>
    <lineage>
        <taxon>Bacteria</taxon>
        <taxon>Pseudomonadati</taxon>
        <taxon>Pseudomonadota</taxon>
        <taxon>Alphaproteobacteria</taxon>
        <taxon>Acetobacterales</taxon>
        <taxon>Acetobacteraceae</taxon>
        <taxon>Acetobacter</taxon>
        <taxon>Acetobacter subgen. Acetobacter</taxon>
    </lineage>
</organism>
<accession>A0A6S6PSG8</accession>
<dbReference type="Proteomes" id="UP000515220">
    <property type="component" value="Chromosome"/>
</dbReference>
<dbReference type="Gene3D" id="2.40.50.230">
    <property type="entry name" value="Gp5 N-terminal domain"/>
    <property type="match status" value="1"/>
</dbReference>
<name>A0A6S6PSG8_ACEAC</name>
<proteinExistence type="predicted"/>
<evidence type="ECO:0000313" key="2">
    <source>
        <dbReference type="Proteomes" id="UP000515220"/>
    </source>
</evidence>
<dbReference type="EMBL" id="AP023326">
    <property type="protein sequence ID" value="BCI68064.1"/>
    <property type="molecule type" value="Genomic_DNA"/>
</dbReference>